<dbReference type="EMBL" id="BANC01000012">
    <property type="protein sequence ID" value="GAN78986.1"/>
    <property type="molecule type" value="Genomic_DNA"/>
</dbReference>
<keyword evidence="10" id="KW-1185">Reference proteome</keyword>
<evidence type="ECO:0000256" key="3">
    <source>
        <dbReference type="ARBA" id="ARBA00022763"/>
    </source>
</evidence>
<evidence type="ECO:0000256" key="2">
    <source>
        <dbReference type="ARBA" id="ARBA00022670"/>
    </source>
</evidence>
<organism evidence="9 10">
    <name type="scientific">Acidocella aminolytica 101 = DSM 11237</name>
    <dbReference type="NCBI Taxonomy" id="1120923"/>
    <lineage>
        <taxon>Bacteria</taxon>
        <taxon>Pseudomonadati</taxon>
        <taxon>Pseudomonadota</taxon>
        <taxon>Alphaproteobacteria</taxon>
        <taxon>Acetobacterales</taxon>
        <taxon>Acidocellaceae</taxon>
        <taxon>Acidocella</taxon>
    </lineage>
</organism>
<dbReference type="Pfam" id="PF02586">
    <property type="entry name" value="SRAP"/>
    <property type="match status" value="1"/>
</dbReference>
<dbReference type="GO" id="GO:0003697">
    <property type="term" value="F:single-stranded DNA binding"/>
    <property type="evidence" value="ECO:0007669"/>
    <property type="project" value="InterPro"/>
</dbReference>
<accession>A0A0D6PCA1</accession>
<dbReference type="AlphaFoldDB" id="A0A0D6PCA1"/>
<dbReference type="InterPro" id="IPR036590">
    <property type="entry name" value="SRAP-like"/>
</dbReference>
<evidence type="ECO:0000313" key="9">
    <source>
        <dbReference type="EMBL" id="GAN78986.1"/>
    </source>
</evidence>
<name>A0A0D6PCA1_9PROT</name>
<proteinExistence type="inferred from homology"/>
<evidence type="ECO:0000256" key="1">
    <source>
        <dbReference type="ARBA" id="ARBA00008136"/>
    </source>
</evidence>
<evidence type="ECO:0000313" key="10">
    <source>
        <dbReference type="Proteomes" id="UP000032668"/>
    </source>
</evidence>
<keyword evidence="2 8" id="KW-0645">Protease</keyword>
<sequence length="102" mass="11663">MQAVQCQGGDVGDAPMFRAAFVHNRCPILADAYFELRIQPYGQHPYTLARRDGVPMMFVELWDIWKGTDGGKHRSFTLITTESNNIVRPCYDRMPVTVENEN</sequence>
<evidence type="ECO:0000256" key="8">
    <source>
        <dbReference type="RuleBase" id="RU364100"/>
    </source>
</evidence>
<dbReference type="PANTHER" id="PTHR13604:SF0">
    <property type="entry name" value="ABASIC SITE PROCESSING PROTEIN HMCES"/>
    <property type="match status" value="1"/>
</dbReference>
<dbReference type="PANTHER" id="PTHR13604">
    <property type="entry name" value="DC12-RELATED"/>
    <property type="match status" value="1"/>
</dbReference>
<dbReference type="GO" id="GO:0106300">
    <property type="term" value="P:protein-DNA covalent cross-linking repair"/>
    <property type="evidence" value="ECO:0007669"/>
    <property type="project" value="InterPro"/>
</dbReference>
<dbReference type="RefSeq" id="WP_073211575.1">
    <property type="nucleotide sequence ID" value="NZ_BANC01000012.1"/>
</dbReference>
<gene>
    <name evidence="9" type="ORF">Aam_012_030</name>
</gene>
<comment type="similarity">
    <text evidence="1 8">Belongs to the SOS response-associated peptidase family.</text>
</comment>
<evidence type="ECO:0000256" key="5">
    <source>
        <dbReference type="ARBA" id="ARBA00023124"/>
    </source>
</evidence>
<dbReference type="EC" id="3.4.-.-" evidence="8"/>
<dbReference type="GO" id="GO:0006508">
    <property type="term" value="P:proteolysis"/>
    <property type="evidence" value="ECO:0007669"/>
    <property type="project" value="UniProtKB-KW"/>
</dbReference>
<dbReference type="GO" id="GO:0016829">
    <property type="term" value="F:lyase activity"/>
    <property type="evidence" value="ECO:0007669"/>
    <property type="project" value="UniProtKB-KW"/>
</dbReference>
<protein>
    <recommendedName>
        <fullName evidence="8">Abasic site processing protein</fullName>
        <ecNumber evidence="8">3.4.-.-</ecNumber>
    </recommendedName>
</protein>
<dbReference type="InterPro" id="IPR003738">
    <property type="entry name" value="SRAP"/>
</dbReference>
<keyword evidence="7" id="KW-0456">Lyase</keyword>
<keyword evidence="5" id="KW-0190">Covalent protein-DNA linkage</keyword>
<dbReference type="GO" id="GO:0008233">
    <property type="term" value="F:peptidase activity"/>
    <property type="evidence" value="ECO:0007669"/>
    <property type="project" value="UniProtKB-KW"/>
</dbReference>
<evidence type="ECO:0000256" key="7">
    <source>
        <dbReference type="ARBA" id="ARBA00023239"/>
    </source>
</evidence>
<dbReference type="OrthoDB" id="9782620at2"/>
<keyword evidence="3" id="KW-0227">DNA damage</keyword>
<dbReference type="SUPFAM" id="SSF143081">
    <property type="entry name" value="BB1717-like"/>
    <property type="match status" value="1"/>
</dbReference>
<evidence type="ECO:0000256" key="6">
    <source>
        <dbReference type="ARBA" id="ARBA00023125"/>
    </source>
</evidence>
<evidence type="ECO:0000256" key="4">
    <source>
        <dbReference type="ARBA" id="ARBA00022801"/>
    </source>
</evidence>
<comment type="caution">
    <text evidence="9">The sequence shown here is derived from an EMBL/GenBank/DDBJ whole genome shotgun (WGS) entry which is preliminary data.</text>
</comment>
<dbReference type="Gene3D" id="3.90.1680.10">
    <property type="entry name" value="SOS response associated peptidase-like"/>
    <property type="match status" value="1"/>
</dbReference>
<dbReference type="Proteomes" id="UP000032668">
    <property type="component" value="Unassembled WGS sequence"/>
</dbReference>
<keyword evidence="4 8" id="KW-0378">Hydrolase</keyword>
<reference evidence="9 10" key="1">
    <citation type="submission" date="2012-11" db="EMBL/GenBank/DDBJ databases">
        <title>Whole genome sequence of Acidocella aminolytica 101 = DSM 11237.</title>
        <authorList>
            <person name="Azuma Y."/>
            <person name="Higashiura N."/>
            <person name="Hirakawa H."/>
            <person name="Matsushita K."/>
        </authorList>
    </citation>
    <scope>NUCLEOTIDE SEQUENCE [LARGE SCALE GENOMIC DNA]</scope>
    <source>
        <strain evidence="10">101 / DSM 11237</strain>
    </source>
</reference>
<keyword evidence="6" id="KW-0238">DNA-binding</keyword>